<sequence>MKLFLQFIIAFMSLLIVFSCKSLKDESRTEKEVKNFTSVEIETLIEDSTLNVRAFEYFDTNKSFGFLTSTGNLGAILTRDNEYDNNEINKVVYPTFVDSTNSKLNFRSLALVNNLGFALSIGNPALLYRIDSEGVIDLVYQENHPKAFYDSMEFWNDQEGIAIGDPTDDCMSIIITRDGGDTWTKLSCADLPKANEGEAAFAASDTNIAIVGDKTWVATGGKSSRILFSADKGKTWDVFDTPIIQGKETTGMYSIDFYDENHGFAIGGDYTDADANQKNKIVTNDGGKTWQVVADGSGPGYRSCVQYVPNSKAQQLVAIGFKGIDYSADAGQTWKHLSDEGFYTLRFLNDSTAYAAGNGRISKLSFK</sequence>
<keyword evidence="2" id="KW-1185">Reference proteome</keyword>
<gene>
    <name evidence="1" type="ORF">C7H61_02865</name>
</gene>
<dbReference type="PANTHER" id="PTHR47199:SF2">
    <property type="entry name" value="PHOTOSYSTEM II STABILITY_ASSEMBLY FACTOR HCF136, CHLOROPLASTIC"/>
    <property type="match status" value="1"/>
</dbReference>
<dbReference type="OrthoDB" id="9813892at2"/>
<dbReference type="PANTHER" id="PTHR47199">
    <property type="entry name" value="PHOTOSYSTEM II STABILITY/ASSEMBLY FACTOR HCF136, CHLOROPLASTIC"/>
    <property type="match status" value="1"/>
</dbReference>
<name>A0A2T1NKT5_9FLAO</name>
<evidence type="ECO:0000313" key="2">
    <source>
        <dbReference type="Proteomes" id="UP000238430"/>
    </source>
</evidence>
<comment type="caution">
    <text evidence="1">The sequence shown here is derived from an EMBL/GenBank/DDBJ whole genome shotgun (WGS) entry which is preliminary data.</text>
</comment>
<dbReference type="Gene3D" id="2.130.10.10">
    <property type="entry name" value="YVTN repeat-like/Quinoprotein amine dehydrogenase"/>
    <property type="match status" value="1"/>
</dbReference>
<dbReference type="AlphaFoldDB" id="A0A2T1NKT5"/>
<dbReference type="PROSITE" id="PS51257">
    <property type="entry name" value="PROKAR_LIPOPROTEIN"/>
    <property type="match status" value="1"/>
</dbReference>
<dbReference type="EMBL" id="PXOT01000015">
    <property type="protein sequence ID" value="PSG93470.1"/>
    <property type="molecule type" value="Genomic_DNA"/>
</dbReference>
<dbReference type="RefSeq" id="WP_106676934.1">
    <property type="nucleotide sequence ID" value="NZ_JACHWV010000001.1"/>
</dbReference>
<organism evidence="1 2">
    <name type="scientific">Mesoflavibacter zeaxanthinifaciens subsp. sabulilitoris</name>
    <dbReference type="NCBI Taxonomy" id="1520893"/>
    <lineage>
        <taxon>Bacteria</taxon>
        <taxon>Pseudomonadati</taxon>
        <taxon>Bacteroidota</taxon>
        <taxon>Flavobacteriia</taxon>
        <taxon>Flavobacteriales</taxon>
        <taxon>Flavobacteriaceae</taxon>
        <taxon>Mesoflavibacter</taxon>
    </lineage>
</organism>
<reference evidence="1 2" key="1">
    <citation type="submission" date="2018-03" db="EMBL/GenBank/DDBJ databases">
        <title>Mesoflavibacter sp. HG37 and Mesoflavibacter sp. HG96 sp.nov., two marine bacteria isolated from seawater of Western Pacific Ocean.</title>
        <authorList>
            <person name="Cheng H."/>
            <person name="Wu Y.-H."/>
            <person name="Guo L.-L."/>
            <person name="Xu X.-W."/>
        </authorList>
    </citation>
    <scope>NUCLEOTIDE SEQUENCE [LARGE SCALE GENOMIC DNA]</scope>
    <source>
        <strain evidence="1 2">KCTC 42117</strain>
    </source>
</reference>
<dbReference type="InterPro" id="IPR015943">
    <property type="entry name" value="WD40/YVTN_repeat-like_dom_sf"/>
</dbReference>
<evidence type="ECO:0000313" key="1">
    <source>
        <dbReference type="EMBL" id="PSG93470.1"/>
    </source>
</evidence>
<protein>
    <submittedName>
        <fullName evidence="1">Oxidoreductase</fullName>
    </submittedName>
</protein>
<dbReference type="SUPFAM" id="SSF110296">
    <property type="entry name" value="Oligoxyloglucan reducing end-specific cellobiohydrolase"/>
    <property type="match status" value="1"/>
</dbReference>
<proteinExistence type="predicted"/>
<dbReference type="Proteomes" id="UP000238430">
    <property type="component" value="Unassembled WGS sequence"/>
</dbReference>
<dbReference type="CDD" id="cd15482">
    <property type="entry name" value="Sialidase_non-viral"/>
    <property type="match status" value="1"/>
</dbReference>
<accession>A0A2T1NKT5</accession>